<comment type="caution">
    <text evidence="7">The sequence shown here is derived from an EMBL/GenBank/DDBJ whole genome shotgun (WGS) entry which is preliminary data.</text>
</comment>
<dbReference type="GO" id="GO:0016020">
    <property type="term" value="C:membrane"/>
    <property type="evidence" value="ECO:0007669"/>
    <property type="project" value="UniProtKB-SubCell"/>
</dbReference>
<feature type="transmembrane region" description="Helical" evidence="5">
    <location>
        <begin position="350"/>
        <end position="367"/>
    </location>
</feature>
<evidence type="ECO:0000313" key="8">
    <source>
        <dbReference type="Proteomes" id="UP000688137"/>
    </source>
</evidence>
<proteinExistence type="predicted"/>
<dbReference type="PANTHER" id="PTHR22950">
    <property type="entry name" value="AMINO ACID TRANSPORTER"/>
    <property type="match status" value="1"/>
</dbReference>
<feature type="transmembrane region" description="Helical" evidence="5">
    <location>
        <begin position="373"/>
        <end position="393"/>
    </location>
</feature>
<dbReference type="AlphaFoldDB" id="A0A8S1MTY0"/>
<accession>A0A8S1MTY0</accession>
<gene>
    <name evidence="7" type="ORF">PPRIM_AZ9-3.1.T0640154</name>
</gene>
<feature type="domain" description="Amino acid transporter transmembrane" evidence="6">
    <location>
        <begin position="38"/>
        <end position="430"/>
    </location>
</feature>
<feature type="transmembrane region" description="Helical" evidence="5">
    <location>
        <begin position="122"/>
        <end position="147"/>
    </location>
</feature>
<keyword evidence="2 5" id="KW-0812">Transmembrane</keyword>
<keyword evidence="3 5" id="KW-1133">Transmembrane helix</keyword>
<reference evidence="7" key="1">
    <citation type="submission" date="2021-01" db="EMBL/GenBank/DDBJ databases">
        <authorList>
            <consortium name="Genoscope - CEA"/>
            <person name="William W."/>
        </authorList>
    </citation>
    <scope>NUCLEOTIDE SEQUENCE</scope>
</reference>
<organism evidence="7 8">
    <name type="scientific">Paramecium primaurelia</name>
    <dbReference type="NCBI Taxonomy" id="5886"/>
    <lineage>
        <taxon>Eukaryota</taxon>
        <taxon>Sar</taxon>
        <taxon>Alveolata</taxon>
        <taxon>Ciliophora</taxon>
        <taxon>Intramacronucleata</taxon>
        <taxon>Oligohymenophorea</taxon>
        <taxon>Peniculida</taxon>
        <taxon>Parameciidae</taxon>
        <taxon>Paramecium</taxon>
    </lineage>
</organism>
<feature type="transmembrane region" description="Helical" evidence="5">
    <location>
        <begin position="69"/>
        <end position="91"/>
    </location>
</feature>
<evidence type="ECO:0000313" key="7">
    <source>
        <dbReference type="EMBL" id="CAD8080766.1"/>
    </source>
</evidence>
<dbReference type="PANTHER" id="PTHR22950:SF666">
    <property type="entry name" value="VACUOLAR AMINO ACID TRANSPORTER 4"/>
    <property type="match status" value="1"/>
</dbReference>
<feature type="transmembrane region" description="Helical" evidence="5">
    <location>
        <begin position="225"/>
        <end position="246"/>
    </location>
</feature>
<dbReference type="GO" id="GO:0015179">
    <property type="term" value="F:L-amino acid transmembrane transporter activity"/>
    <property type="evidence" value="ECO:0007669"/>
    <property type="project" value="TreeGrafter"/>
</dbReference>
<keyword evidence="4 5" id="KW-0472">Membrane</keyword>
<name>A0A8S1MTY0_PARPR</name>
<feature type="transmembrane region" description="Helical" evidence="5">
    <location>
        <begin position="186"/>
        <end position="205"/>
    </location>
</feature>
<protein>
    <recommendedName>
        <fullName evidence="6">Amino acid transporter transmembrane domain-containing protein</fullName>
    </recommendedName>
</protein>
<dbReference type="OMA" id="PITWVRK"/>
<evidence type="ECO:0000256" key="1">
    <source>
        <dbReference type="ARBA" id="ARBA00004141"/>
    </source>
</evidence>
<sequence length="436" mass="49371">MSKVYESVNNQNQIQEAEKNFDQIYMHEKPYIGKAPVKGTYKDSAMTLIKGYVGSGILAMPFSFYVGGWLLSIFIFLISAYMLILCVHYLIEVANAENKEDQGLTEVAEVTYGEKGKQVTKVILIAYQLGKAVAYLIFFISFFAHIFSNADSQSGAGNWIYLIMAFCIVLPLSFIDNMARFAKLSLFANTLILIGLVYITFYNFYQILEGDGIKENVMNLAHFEQFPMIIGVTAYGFGVLPLAFAIRVTMSEPTQFKNLFNVVSYFNLGLFLAFTLLSVWGMGSRMESQQIILFCLDKNPSSYIIQICYAFGLICSYPLQVLPAFQQIERIEKLKSYINPELKYSSFRRLAIRSLINLILGLIGYSIPKFAYFVNILGAIGGASLNFIFPILIHKKYFEKDELKRKSKFNYYGILTFGICGGLCSFIYTIVKLTSH</sequence>
<dbReference type="Pfam" id="PF01490">
    <property type="entry name" value="Aa_trans"/>
    <property type="match status" value="1"/>
</dbReference>
<feature type="transmembrane region" description="Helical" evidence="5">
    <location>
        <begin position="258"/>
        <end position="283"/>
    </location>
</feature>
<keyword evidence="8" id="KW-1185">Reference proteome</keyword>
<evidence type="ECO:0000256" key="3">
    <source>
        <dbReference type="ARBA" id="ARBA00022989"/>
    </source>
</evidence>
<dbReference type="EMBL" id="CAJJDM010000066">
    <property type="protein sequence ID" value="CAD8080766.1"/>
    <property type="molecule type" value="Genomic_DNA"/>
</dbReference>
<feature type="transmembrane region" description="Helical" evidence="5">
    <location>
        <begin position="159"/>
        <end position="179"/>
    </location>
</feature>
<dbReference type="Proteomes" id="UP000688137">
    <property type="component" value="Unassembled WGS sequence"/>
</dbReference>
<feature type="transmembrane region" description="Helical" evidence="5">
    <location>
        <begin position="303"/>
        <end position="325"/>
    </location>
</feature>
<comment type="subcellular location">
    <subcellularLocation>
        <location evidence="1">Membrane</location>
        <topology evidence="1">Multi-pass membrane protein</topology>
    </subcellularLocation>
</comment>
<evidence type="ECO:0000256" key="5">
    <source>
        <dbReference type="SAM" id="Phobius"/>
    </source>
</evidence>
<evidence type="ECO:0000256" key="2">
    <source>
        <dbReference type="ARBA" id="ARBA00022692"/>
    </source>
</evidence>
<evidence type="ECO:0000259" key="6">
    <source>
        <dbReference type="Pfam" id="PF01490"/>
    </source>
</evidence>
<evidence type="ECO:0000256" key="4">
    <source>
        <dbReference type="ARBA" id="ARBA00023136"/>
    </source>
</evidence>
<feature type="transmembrane region" description="Helical" evidence="5">
    <location>
        <begin position="409"/>
        <end position="431"/>
    </location>
</feature>
<dbReference type="InterPro" id="IPR013057">
    <property type="entry name" value="AA_transpt_TM"/>
</dbReference>